<keyword evidence="2" id="KW-0378">Hydrolase</keyword>
<name>A0A917G437_9BACL</name>
<dbReference type="InterPro" id="IPR048950">
    <property type="entry name" value="Ppx_GppA_C"/>
</dbReference>
<evidence type="ECO:0000259" key="4">
    <source>
        <dbReference type="Pfam" id="PF21447"/>
    </source>
</evidence>
<comment type="caution">
    <text evidence="5">The sequence shown here is derived from an EMBL/GenBank/DDBJ whole genome shotgun (WGS) entry which is preliminary data.</text>
</comment>
<dbReference type="InterPro" id="IPR050273">
    <property type="entry name" value="GppA/Ppx_hydrolase"/>
</dbReference>
<keyword evidence="6" id="KW-1185">Reference proteome</keyword>
<dbReference type="Pfam" id="PF21447">
    <property type="entry name" value="Ppx-GppA_III"/>
    <property type="match status" value="1"/>
</dbReference>
<sequence>MREQRIGIIDIGSNSIRLVIYERTTNGAHRVIEGSKRPARLSGEIDAGGNLSVHAIDNLVDILRHFRLICSHQHTYTIRAVATAAIRNAANRDDILNRLDKEAGLRVELLSGKEEAEFGFLGMINSMDIEDGFLVDIGGGSTEISLFRNRKLLRSVSFPFGCVNLARAFMDKGMMNDSSLQALELYVKEAFGQEPWIAENEGLPLVAVGGTARAFGKIHQAQHHYPFQQTHNYPIAKQSADSLFSALRSLPLDKRKKFPGLSKDRVDLIVPGLAVLRLILQGCKASEYIICGAGLRDGLFYTSRFTERPLLDDVLAYSVNNLCALHPEPPQQHISHVNVTAMMLFDTLSLRYPLPERSRSWMDAASMLFRIGASIDYYQYAKHSFYLIVNSHLNGLSHREILIVAAIASFRSKNKARQHLNDYKQLLESSDLELILRLGTLLQLAIALDRSEAQSLQRMRLEAVEDKLYIQPLLASDKLEVERKEVDALADDFNKVWGFIPVLQSI</sequence>
<protein>
    <submittedName>
        <fullName evidence="5">Exopolyphosphatase</fullName>
    </submittedName>
</protein>
<evidence type="ECO:0000256" key="2">
    <source>
        <dbReference type="ARBA" id="ARBA00022801"/>
    </source>
</evidence>
<proteinExistence type="inferred from homology"/>
<accession>A0A917G437</accession>
<organism evidence="5 6">
    <name type="scientific">Paenibacillus abyssi</name>
    <dbReference type="NCBI Taxonomy" id="1340531"/>
    <lineage>
        <taxon>Bacteria</taxon>
        <taxon>Bacillati</taxon>
        <taxon>Bacillota</taxon>
        <taxon>Bacilli</taxon>
        <taxon>Bacillales</taxon>
        <taxon>Paenibacillaceae</taxon>
        <taxon>Paenibacillus</taxon>
    </lineage>
</organism>
<dbReference type="Proteomes" id="UP000644756">
    <property type="component" value="Unassembled WGS sequence"/>
</dbReference>
<comment type="similarity">
    <text evidence="1">Belongs to the GppA/Ppx family.</text>
</comment>
<dbReference type="Gene3D" id="1.10.3210.10">
    <property type="entry name" value="Hypothetical protein af1432"/>
    <property type="match status" value="1"/>
</dbReference>
<dbReference type="EMBL" id="BMGR01000016">
    <property type="protein sequence ID" value="GGG20882.1"/>
    <property type="molecule type" value="Genomic_DNA"/>
</dbReference>
<dbReference type="RefSeq" id="WP_188533037.1">
    <property type="nucleotide sequence ID" value="NZ_BMGR01000016.1"/>
</dbReference>
<reference evidence="5" key="2">
    <citation type="submission" date="2020-09" db="EMBL/GenBank/DDBJ databases">
        <authorList>
            <person name="Sun Q."/>
            <person name="Zhou Y."/>
        </authorList>
    </citation>
    <scope>NUCLEOTIDE SEQUENCE</scope>
    <source>
        <strain evidence="5">CGMCC 1.12987</strain>
    </source>
</reference>
<dbReference type="PIRSF" id="PIRSF001267">
    <property type="entry name" value="Pyrophosphatase_GppA_Ppx"/>
    <property type="match status" value="1"/>
</dbReference>
<dbReference type="CDD" id="cd24052">
    <property type="entry name" value="ASKHA_NBD_HpPPX-GppA-like"/>
    <property type="match status" value="1"/>
</dbReference>
<dbReference type="Gene3D" id="3.30.420.40">
    <property type="match status" value="1"/>
</dbReference>
<dbReference type="GO" id="GO:0006357">
    <property type="term" value="P:regulation of transcription by RNA polymerase II"/>
    <property type="evidence" value="ECO:0007669"/>
    <property type="project" value="TreeGrafter"/>
</dbReference>
<feature type="domain" description="Ppx/GppA phosphatase N-terminal" evidence="3">
    <location>
        <begin position="24"/>
        <end position="303"/>
    </location>
</feature>
<evidence type="ECO:0000313" key="5">
    <source>
        <dbReference type="EMBL" id="GGG20882.1"/>
    </source>
</evidence>
<dbReference type="InterPro" id="IPR003695">
    <property type="entry name" value="Ppx_GppA_N"/>
</dbReference>
<dbReference type="GO" id="GO:0016787">
    <property type="term" value="F:hydrolase activity"/>
    <property type="evidence" value="ECO:0007669"/>
    <property type="project" value="UniProtKB-KW"/>
</dbReference>
<dbReference type="Pfam" id="PF02541">
    <property type="entry name" value="Ppx-GppA"/>
    <property type="match status" value="1"/>
</dbReference>
<gene>
    <name evidence="5" type="ORF">GCM10010916_42020</name>
</gene>
<dbReference type="InterPro" id="IPR030673">
    <property type="entry name" value="PyroPPase_GppA_Ppx"/>
</dbReference>
<evidence type="ECO:0000259" key="3">
    <source>
        <dbReference type="Pfam" id="PF02541"/>
    </source>
</evidence>
<evidence type="ECO:0000256" key="1">
    <source>
        <dbReference type="ARBA" id="ARBA00007125"/>
    </source>
</evidence>
<feature type="domain" description="Ppx/GppA phosphatase C-terminal" evidence="4">
    <location>
        <begin position="331"/>
        <end position="467"/>
    </location>
</feature>
<dbReference type="Gene3D" id="3.30.420.150">
    <property type="entry name" value="Exopolyphosphatase. Domain 2"/>
    <property type="match status" value="1"/>
</dbReference>
<dbReference type="PANTHER" id="PTHR30005">
    <property type="entry name" value="EXOPOLYPHOSPHATASE"/>
    <property type="match status" value="1"/>
</dbReference>
<dbReference type="SUPFAM" id="SSF109604">
    <property type="entry name" value="HD-domain/PDEase-like"/>
    <property type="match status" value="1"/>
</dbReference>
<dbReference type="InterPro" id="IPR043129">
    <property type="entry name" value="ATPase_NBD"/>
</dbReference>
<dbReference type="PANTHER" id="PTHR30005:SF0">
    <property type="entry name" value="RETROGRADE REGULATION PROTEIN 2"/>
    <property type="match status" value="1"/>
</dbReference>
<dbReference type="SUPFAM" id="SSF53067">
    <property type="entry name" value="Actin-like ATPase domain"/>
    <property type="match status" value="2"/>
</dbReference>
<dbReference type="AlphaFoldDB" id="A0A917G437"/>
<reference evidence="5" key="1">
    <citation type="journal article" date="2014" name="Int. J. Syst. Evol. Microbiol.">
        <title>Complete genome sequence of Corynebacterium casei LMG S-19264T (=DSM 44701T), isolated from a smear-ripened cheese.</title>
        <authorList>
            <consortium name="US DOE Joint Genome Institute (JGI-PGF)"/>
            <person name="Walter F."/>
            <person name="Albersmeier A."/>
            <person name="Kalinowski J."/>
            <person name="Ruckert C."/>
        </authorList>
    </citation>
    <scope>NUCLEOTIDE SEQUENCE</scope>
    <source>
        <strain evidence="5">CGMCC 1.12987</strain>
    </source>
</reference>
<evidence type="ECO:0000313" key="6">
    <source>
        <dbReference type="Proteomes" id="UP000644756"/>
    </source>
</evidence>